<evidence type="ECO:0000313" key="2">
    <source>
        <dbReference type="Proteomes" id="UP001234297"/>
    </source>
</evidence>
<dbReference type="Proteomes" id="UP001234297">
    <property type="component" value="Chromosome 3"/>
</dbReference>
<sequence>MDRQLASVSRQTNPSRIGLGRSLAMENGVHMSSLLGPSGFNTNFPLPIQDRAVRNPSLHPSRLLPFQTPLTSLPYPTNMHRFNPYSYPIRNQAALTPTPPTLRPFTPIHPTPSPLQNHATGTAKPRIAYPSRVLQTPERPTKIFTCSICYKIFPSQQSLAGHRAFHSKLFEKERLGKERLGNNSAPTVANASNEKMKDKEVKEKDSVEVIVIEDSSEDVETKKKRRGRDLELKKTDQGGYVSDESVSSKIKRGKGEKVGLDLSLKL</sequence>
<proteinExistence type="predicted"/>
<accession>A0ACC2LXJ4</accession>
<gene>
    <name evidence="1" type="ORF">MRB53_012392</name>
</gene>
<protein>
    <submittedName>
        <fullName evidence="1">Uncharacterized protein</fullName>
    </submittedName>
</protein>
<dbReference type="EMBL" id="CM056811">
    <property type="protein sequence ID" value="KAJ8638125.1"/>
    <property type="molecule type" value="Genomic_DNA"/>
</dbReference>
<keyword evidence="2" id="KW-1185">Reference proteome</keyword>
<reference evidence="1 2" key="1">
    <citation type="journal article" date="2022" name="Hortic Res">
        <title>A haplotype resolved chromosomal level avocado genome allows analysis of novel avocado genes.</title>
        <authorList>
            <person name="Nath O."/>
            <person name="Fletcher S.J."/>
            <person name="Hayward A."/>
            <person name="Shaw L.M."/>
            <person name="Masouleh A.K."/>
            <person name="Furtado A."/>
            <person name="Henry R.J."/>
            <person name="Mitter N."/>
        </authorList>
    </citation>
    <scope>NUCLEOTIDE SEQUENCE [LARGE SCALE GENOMIC DNA]</scope>
    <source>
        <strain evidence="2">cv. Hass</strain>
    </source>
</reference>
<name>A0ACC2LXJ4_PERAE</name>
<evidence type="ECO:0000313" key="1">
    <source>
        <dbReference type="EMBL" id="KAJ8638125.1"/>
    </source>
</evidence>
<organism evidence="1 2">
    <name type="scientific">Persea americana</name>
    <name type="common">Avocado</name>
    <dbReference type="NCBI Taxonomy" id="3435"/>
    <lineage>
        <taxon>Eukaryota</taxon>
        <taxon>Viridiplantae</taxon>
        <taxon>Streptophyta</taxon>
        <taxon>Embryophyta</taxon>
        <taxon>Tracheophyta</taxon>
        <taxon>Spermatophyta</taxon>
        <taxon>Magnoliopsida</taxon>
        <taxon>Magnoliidae</taxon>
        <taxon>Laurales</taxon>
        <taxon>Lauraceae</taxon>
        <taxon>Persea</taxon>
    </lineage>
</organism>
<comment type="caution">
    <text evidence="1">The sequence shown here is derived from an EMBL/GenBank/DDBJ whole genome shotgun (WGS) entry which is preliminary data.</text>
</comment>